<dbReference type="CDD" id="cd14752">
    <property type="entry name" value="GH31_N"/>
    <property type="match status" value="1"/>
</dbReference>
<evidence type="ECO:0000259" key="5">
    <source>
        <dbReference type="Pfam" id="PF01055"/>
    </source>
</evidence>
<dbReference type="WBParaSite" id="TCLT_0000601801-mRNA-1">
    <property type="protein sequence ID" value="TCLT_0000601801-mRNA-1"/>
    <property type="gene ID" value="TCLT_0000601801"/>
</dbReference>
<dbReference type="SUPFAM" id="SSF51011">
    <property type="entry name" value="Glycosyl hydrolase domain"/>
    <property type="match status" value="1"/>
</dbReference>
<evidence type="ECO:0000256" key="4">
    <source>
        <dbReference type="SAM" id="SignalP"/>
    </source>
</evidence>
<dbReference type="Proteomes" id="UP000276776">
    <property type="component" value="Unassembled WGS sequence"/>
</dbReference>
<gene>
    <name evidence="8" type="ORF">TCLT_LOCUS6007</name>
</gene>
<reference evidence="10" key="1">
    <citation type="submission" date="2016-04" db="UniProtKB">
        <authorList>
            <consortium name="WormBaseParasite"/>
        </authorList>
    </citation>
    <scope>IDENTIFICATION</scope>
</reference>
<evidence type="ECO:0000256" key="2">
    <source>
        <dbReference type="RuleBase" id="RU361185"/>
    </source>
</evidence>
<dbReference type="Pfam" id="PF13802">
    <property type="entry name" value="Gal_mutarotas_2"/>
    <property type="match status" value="1"/>
</dbReference>
<dbReference type="GO" id="GO:0005975">
    <property type="term" value="P:carbohydrate metabolic process"/>
    <property type="evidence" value="ECO:0007669"/>
    <property type="project" value="InterPro"/>
</dbReference>
<dbReference type="PANTHER" id="PTHR22762:SF145">
    <property type="entry name" value="GLYCOSIDE HYDROLASE FAMILY 31 N-TERMINAL DOMAIN-CONTAINING PROTEIN"/>
    <property type="match status" value="1"/>
</dbReference>
<comment type="similarity">
    <text evidence="1 2">Belongs to the glycosyl hydrolase 31 family.</text>
</comment>
<dbReference type="AlphaFoldDB" id="A0A158RBZ3"/>
<dbReference type="SUPFAM" id="SSF51445">
    <property type="entry name" value="(Trans)glycosidases"/>
    <property type="match status" value="1"/>
</dbReference>
<dbReference type="Gene3D" id="3.20.20.80">
    <property type="entry name" value="Glycosidases"/>
    <property type="match status" value="2"/>
</dbReference>
<dbReference type="Pfam" id="PF21365">
    <property type="entry name" value="Glyco_hydro_31_3rd"/>
    <property type="match status" value="1"/>
</dbReference>
<evidence type="ECO:0000256" key="1">
    <source>
        <dbReference type="ARBA" id="ARBA00007806"/>
    </source>
</evidence>
<dbReference type="Pfam" id="PF01055">
    <property type="entry name" value="Glyco_hydro_31_2nd"/>
    <property type="match status" value="1"/>
</dbReference>
<dbReference type="InterPro" id="IPR017853">
    <property type="entry name" value="GH"/>
</dbReference>
<evidence type="ECO:0000313" key="9">
    <source>
        <dbReference type="Proteomes" id="UP000276776"/>
    </source>
</evidence>
<organism evidence="10">
    <name type="scientific">Thelazia callipaeda</name>
    <name type="common">Oriental eyeworm</name>
    <name type="synonym">Parasitic nematode</name>
    <dbReference type="NCBI Taxonomy" id="103827"/>
    <lineage>
        <taxon>Eukaryota</taxon>
        <taxon>Metazoa</taxon>
        <taxon>Ecdysozoa</taxon>
        <taxon>Nematoda</taxon>
        <taxon>Chromadorea</taxon>
        <taxon>Rhabditida</taxon>
        <taxon>Spirurina</taxon>
        <taxon>Spiruromorpha</taxon>
        <taxon>Thelazioidea</taxon>
        <taxon>Thelaziidae</taxon>
        <taxon>Thelazia</taxon>
    </lineage>
</organism>
<dbReference type="PANTHER" id="PTHR22762">
    <property type="entry name" value="ALPHA-GLUCOSIDASE"/>
    <property type="match status" value="1"/>
</dbReference>
<dbReference type="Gene3D" id="2.60.40.1180">
    <property type="entry name" value="Golgi alpha-mannosidase II"/>
    <property type="match status" value="2"/>
</dbReference>
<dbReference type="GO" id="GO:0006491">
    <property type="term" value="P:N-glycan processing"/>
    <property type="evidence" value="ECO:0007669"/>
    <property type="project" value="TreeGrafter"/>
</dbReference>
<evidence type="ECO:0000313" key="10">
    <source>
        <dbReference type="WBParaSite" id="TCLT_0000601801-mRNA-1"/>
    </source>
</evidence>
<dbReference type="CDD" id="cd06603">
    <property type="entry name" value="GH31_GANC_GANAB_alpha"/>
    <property type="match status" value="1"/>
</dbReference>
<feature type="domain" description="Glycoside hydrolase family 31 N-terminal" evidence="6">
    <location>
        <begin position="82"/>
        <end position="288"/>
    </location>
</feature>
<reference evidence="8 9" key="2">
    <citation type="submission" date="2018-11" db="EMBL/GenBank/DDBJ databases">
        <authorList>
            <consortium name="Pathogen Informatics"/>
        </authorList>
    </citation>
    <scope>NUCLEOTIDE SEQUENCE [LARGE SCALE GENOMIC DNA]</scope>
</reference>
<dbReference type="FunFam" id="3.20.20.80:FF:000039">
    <property type="entry name" value="Glucosidase, alpha neutral C"/>
    <property type="match status" value="1"/>
</dbReference>
<dbReference type="GO" id="GO:0090599">
    <property type="term" value="F:alpha-glucosidase activity"/>
    <property type="evidence" value="ECO:0007669"/>
    <property type="project" value="UniProtKB-ARBA"/>
</dbReference>
<accession>A0A158RBZ3</accession>
<proteinExistence type="inferred from homology"/>
<dbReference type="OrthoDB" id="3237269at2759"/>
<keyword evidence="2" id="KW-0378">Hydrolase</keyword>
<keyword evidence="9" id="KW-1185">Reference proteome</keyword>
<feature type="domain" description="Glycosyl hydrolase family 31 C-terminal" evidence="7">
    <location>
        <begin position="695"/>
        <end position="756"/>
    </location>
</feature>
<feature type="signal peptide" evidence="4">
    <location>
        <begin position="1"/>
        <end position="28"/>
    </location>
</feature>
<dbReference type="EMBL" id="UYYF01004381">
    <property type="protein sequence ID" value="VDN03320.1"/>
    <property type="molecule type" value="Genomic_DNA"/>
</dbReference>
<keyword evidence="3" id="KW-1133">Transmembrane helix</keyword>
<dbReference type="Gene3D" id="2.60.40.1760">
    <property type="entry name" value="glycosyl hydrolase (family 31)"/>
    <property type="match status" value="1"/>
</dbReference>
<dbReference type="SUPFAM" id="SSF74650">
    <property type="entry name" value="Galactose mutarotase-like"/>
    <property type="match status" value="1"/>
</dbReference>
<dbReference type="STRING" id="103827.A0A158RBZ3"/>
<evidence type="ECO:0000313" key="8">
    <source>
        <dbReference type="EMBL" id="VDN03320.1"/>
    </source>
</evidence>
<dbReference type="GO" id="GO:0030246">
    <property type="term" value="F:carbohydrate binding"/>
    <property type="evidence" value="ECO:0007669"/>
    <property type="project" value="InterPro"/>
</dbReference>
<feature type="transmembrane region" description="Helical" evidence="3">
    <location>
        <begin position="761"/>
        <end position="780"/>
    </location>
</feature>
<evidence type="ECO:0000256" key="3">
    <source>
        <dbReference type="SAM" id="Phobius"/>
    </source>
</evidence>
<evidence type="ECO:0000259" key="6">
    <source>
        <dbReference type="Pfam" id="PF13802"/>
    </source>
</evidence>
<protein>
    <submittedName>
        <fullName evidence="10">Gal_mutarotas_2 domain-containing protein</fullName>
    </submittedName>
</protein>
<evidence type="ECO:0000259" key="7">
    <source>
        <dbReference type="Pfam" id="PF21365"/>
    </source>
</evidence>
<dbReference type="InterPro" id="IPR000322">
    <property type="entry name" value="Glyco_hydro_31_TIM"/>
</dbReference>
<keyword evidence="2" id="KW-0326">Glycosidase</keyword>
<keyword evidence="3" id="KW-0812">Transmembrane</keyword>
<keyword evidence="4" id="KW-0732">Signal</keyword>
<dbReference type="InterPro" id="IPR025887">
    <property type="entry name" value="Glyco_hydro_31_N_dom"/>
</dbReference>
<dbReference type="OMA" id="NCWPGDS"/>
<dbReference type="InterPro" id="IPR013780">
    <property type="entry name" value="Glyco_hydro_b"/>
</dbReference>
<dbReference type="InterPro" id="IPR011013">
    <property type="entry name" value="Gal_mutarotase_sf_dom"/>
</dbReference>
<name>A0A158RBZ3_THECL</name>
<feature type="chain" id="PRO_5043135944" evidence="4">
    <location>
        <begin position="29"/>
        <end position="932"/>
    </location>
</feature>
<sequence>MIWCSVLHSLFYSNAFIVLLICIQYSEAVDRSSFKTCEQSAFCKRHRTQAEKSEYKVSPGSVTHNGSVIIAELESNINKLYLKIVSLNDATMRVLIDEKEGSLRPRFQPVDALKEGNNLKTVDFKSVEVGNTSTFIIMDNNAKVILSYAPFRIDFFVNDELTISVNPNNALKFEHFKIKIDNETDVEGFWQETFKNHIDHKPFGSSSVGIDISFIGYKFVYGLPEHADSLALRSTTTTDPYRLYNLDVFEYEINEKMALYGAIPFLLAHNKELSLGLLWLNAAETWVDVNSSTADKGILHSLVEKFKRSVDVPQIDVHCMSESGLIDFFVMLGPKPDDIFRQNTKLTGVYPLPPLFSLAYHQSRWNYNDEDDVKEVHENFDKHDIPLDVIWLDIEHTDGKRYFTWDPNKFTNPKQMISNLVAKGRKMVTIIDPHIKKDDNYHVYSEAKKNGYFVKVGDDYEGHCWSGASMYLDFLNPAVRDFWAGQFAFDQYIGSTEDLFTWNDMNEPSVFSGPEVTMEKDARHFGDWEHRDVHNIYGFYHHSSTFRGHLLRTNNRKRPFVLTRSFFVGSQRTAAVWTGDNTASWEQLRISVPMLLSLSISGIPHVGADVGGFFGNPDEQLLTRWYQVKTGTSLNKYFRNLNFFTAVTHAHIDTKRREPWLFSNTTTSSIRRAIRTRYSFLPYWYTIFYEHTLTGKPPMRPVWSEFPDDEGSFDEEREWLLGSGLLVRPVMEPDVPSISLYLPGRRNVVWYNWDDHMVSTVFFFIRVLIVFLWFISSVYVNTPIDRGGTIIPKWERVRRASTLMRQDPITLYVAINFKGDYANGTLYMDDGETFDYKTGQYFYWGFVYKKEGDQLYSLSSKNLDKKGTLESDAMIEKIVIRGVRYYPTNVHIYLDDWNPETADYVHDRDAQSLIIRKPNVYVTKEFRIDIHL</sequence>
<keyword evidence="3" id="KW-0472">Membrane</keyword>
<feature type="domain" description="Glycoside hydrolase family 31 TIM barrel" evidence="5">
    <location>
        <begin position="351"/>
        <end position="686"/>
    </location>
</feature>
<dbReference type="InterPro" id="IPR048395">
    <property type="entry name" value="Glyco_hydro_31_C"/>
</dbReference>